<feature type="transmembrane region" description="Helical" evidence="1">
    <location>
        <begin position="33"/>
        <end position="51"/>
    </location>
</feature>
<keyword evidence="3" id="KW-1185">Reference proteome</keyword>
<proteinExistence type="predicted"/>
<name>A0ABT5VJI5_9BACI</name>
<evidence type="ECO:0000256" key="1">
    <source>
        <dbReference type="SAM" id="Phobius"/>
    </source>
</evidence>
<keyword evidence="1" id="KW-0812">Transmembrane</keyword>
<feature type="transmembrane region" description="Helical" evidence="1">
    <location>
        <begin position="6"/>
        <end position="26"/>
    </location>
</feature>
<dbReference type="EMBL" id="JAOTPO010000018">
    <property type="protein sequence ID" value="MDE5415584.1"/>
    <property type="molecule type" value="Genomic_DNA"/>
</dbReference>
<gene>
    <name evidence="2" type="ORF">N7Z68_19745</name>
</gene>
<sequence length="52" mass="5919">MIPSILITIALVIIVIRSGYVALNMLKSYRRTNILDLLYHLSIFVIALSFLI</sequence>
<evidence type="ECO:0000313" key="2">
    <source>
        <dbReference type="EMBL" id="MDE5415584.1"/>
    </source>
</evidence>
<comment type="caution">
    <text evidence="2">The sequence shown here is derived from an EMBL/GenBank/DDBJ whole genome shotgun (WGS) entry which is preliminary data.</text>
</comment>
<organism evidence="2 3">
    <name type="scientific">Alkalihalobacterium chitinilyticum</name>
    <dbReference type="NCBI Taxonomy" id="2980103"/>
    <lineage>
        <taxon>Bacteria</taxon>
        <taxon>Bacillati</taxon>
        <taxon>Bacillota</taxon>
        <taxon>Bacilli</taxon>
        <taxon>Bacillales</taxon>
        <taxon>Bacillaceae</taxon>
        <taxon>Alkalihalobacterium</taxon>
    </lineage>
</organism>
<accession>A0ABT5VJI5</accession>
<evidence type="ECO:0000313" key="3">
    <source>
        <dbReference type="Proteomes" id="UP001148125"/>
    </source>
</evidence>
<protein>
    <recommendedName>
        <fullName evidence="4">DUF1656 domain-containing protein</fullName>
    </recommendedName>
</protein>
<reference evidence="2" key="1">
    <citation type="submission" date="2024-05" db="EMBL/GenBank/DDBJ databases">
        <title>Alkalihalobacillus sp. strain MEB203 novel alkaliphilic bacterium from Lonar Lake, India.</title>
        <authorList>
            <person name="Joshi A."/>
            <person name="Thite S."/>
            <person name="Mengade P."/>
        </authorList>
    </citation>
    <scope>NUCLEOTIDE SEQUENCE</scope>
    <source>
        <strain evidence="2">MEB 203</strain>
    </source>
</reference>
<dbReference type="Proteomes" id="UP001148125">
    <property type="component" value="Unassembled WGS sequence"/>
</dbReference>
<keyword evidence="1" id="KW-1133">Transmembrane helix</keyword>
<dbReference type="RefSeq" id="WP_275120187.1">
    <property type="nucleotide sequence ID" value="NZ_JAOTPO010000018.1"/>
</dbReference>
<evidence type="ECO:0008006" key="4">
    <source>
        <dbReference type="Google" id="ProtNLM"/>
    </source>
</evidence>
<keyword evidence="1" id="KW-0472">Membrane</keyword>